<protein>
    <recommendedName>
        <fullName evidence="3 8">Carbonic anhydrase</fullName>
        <ecNumber evidence="3 8">4.2.1.1</ecNumber>
    </recommendedName>
</protein>
<comment type="catalytic activity">
    <reaction evidence="8">
        <text>hydrogencarbonate + H(+) = CO2 + H2O</text>
        <dbReference type="Rhea" id="RHEA:10748"/>
        <dbReference type="ChEBI" id="CHEBI:15377"/>
        <dbReference type="ChEBI" id="CHEBI:15378"/>
        <dbReference type="ChEBI" id="CHEBI:16526"/>
        <dbReference type="ChEBI" id="CHEBI:17544"/>
        <dbReference type="EC" id="4.2.1.1"/>
    </reaction>
</comment>
<dbReference type="InterPro" id="IPR023561">
    <property type="entry name" value="Carbonic_anhydrase_a-class"/>
</dbReference>
<evidence type="ECO:0000256" key="3">
    <source>
        <dbReference type="ARBA" id="ARBA00012925"/>
    </source>
</evidence>
<keyword evidence="7 8" id="KW-0456">Lyase</keyword>
<dbReference type="GO" id="GO:0004089">
    <property type="term" value="F:carbonate dehydratase activity"/>
    <property type="evidence" value="ECO:0007669"/>
    <property type="project" value="UniProtKB-UniRule"/>
</dbReference>
<feature type="domain" description="Alpha-carbonic anhydrase" evidence="10">
    <location>
        <begin position="1"/>
        <end position="187"/>
    </location>
</feature>
<dbReference type="Gene3D" id="3.10.200.10">
    <property type="entry name" value="Alpha carbonic anhydrase"/>
    <property type="match status" value="1"/>
</dbReference>
<evidence type="ECO:0000256" key="1">
    <source>
        <dbReference type="ARBA" id="ARBA00001947"/>
    </source>
</evidence>
<keyword evidence="9" id="KW-0812">Transmembrane</keyword>
<dbReference type="PANTHER" id="PTHR18952:SF19">
    <property type="entry name" value="CARBONIC ANHYDRASE 12"/>
    <property type="match status" value="1"/>
</dbReference>
<keyword evidence="9" id="KW-1133">Transmembrane helix</keyword>
<dbReference type="AGR" id="RGD:1306612"/>
<reference evidence="12" key="1">
    <citation type="submission" date="2005-09" db="EMBL/GenBank/DDBJ databases">
        <authorList>
            <person name="Mural R.J."/>
            <person name="Li P.W."/>
            <person name="Adams M.D."/>
            <person name="Amanatides P.G."/>
            <person name="Baden-Tillson H."/>
            <person name="Barnstead M."/>
            <person name="Chin S.H."/>
            <person name="Dew I."/>
            <person name="Evans C.A."/>
            <person name="Ferriera S."/>
            <person name="Flanigan M."/>
            <person name="Fosler C."/>
            <person name="Glodek A."/>
            <person name="Gu Z."/>
            <person name="Holt R.A."/>
            <person name="Jennings D."/>
            <person name="Kraft C.L."/>
            <person name="Lu F."/>
            <person name="Nguyen T."/>
            <person name="Nusskern D.R."/>
            <person name="Pfannkoch C.M."/>
            <person name="Sitter C."/>
            <person name="Sutton G.G."/>
            <person name="Venter J.C."/>
            <person name="Wang Z."/>
            <person name="Woodage T."/>
            <person name="Zheng X.H."/>
            <person name="Zhong F."/>
        </authorList>
    </citation>
    <scope>NUCLEOTIDE SEQUENCE [LARGE SCALE GENOMIC DNA]</scope>
    <source>
        <strain>BN</strain>
        <strain evidence="12">Sprague-Dawley</strain>
    </source>
</reference>
<evidence type="ECO:0000256" key="8">
    <source>
        <dbReference type="RuleBase" id="RU367011"/>
    </source>
</evidence>
<proteinExistence type="inferred from homology"/>
<dbReference type="EMBL" id="CH473975">
    <property type="protein sequence ID" value="EDL95858.1"/>
    <property type="molecule type" value="Genomic_DNA"/>
</dbReference>
<sequence length="241" mass="27363">MYIQGLQPHQYRAEQLHLHWGNRNDPHGSEHTVSGKHFAAELHIVHYNSDLYSDFGSASDKSEGLAVLAVLIEIGSVNPSYDKIFSHLQHVKYKGQQVLIPGFNIEELLPESPGEYYRYEGSLTTPPCYPTVLWTVFRNPVQISQEQLLALETALYFTHMDDPSPREMVNNFRQVQKFDERLVYISFRQGIILSVALAGVLGISIVLAVSVWLFKRKKSKKGDNKGVIYKPAIKKEAEVHA</sequence>
<comment type="function">
    <text evidence="8">Reversible hydration of carbon dioxide.</text>
</comment>
<dbReference type="SUPFAM" id="SSF51069">
    <property type="entry name" value="Carbonic anhydrase"/>
    <property type="match status" value="1"/>
</dbReference>
<evidence type="ECO:0000256" key="7">
    <source>
        <dbReference type="ARBA" id="ARBA00023239"/>
    </source>
</evidence>
<feature type="transmembrane region" description="Helical" evidence="9">
    <location>
        <begin position="191"/>
        <end position="214"/>
    </location>
</feature>
<evidence type="ECO:0000313" key="12">
    <source>
        <dbReference type="Proteomes" id="UP000234681"/>
    </source>
</evidence>
<evidence type="ECO:0000259" key="10">
    <source>
        <dbReference type="PROSITE" id="PS51144"/>
    </source>
</evidence>
<comment type="similarity">
    <text evidence="2 8">Belongs to the alpha-carbonic anhydrase family.</text>
</comment>
<dbReference type="PROSITE" id="PS51144">
    <property type="entry name" value="ALPHA_CA_2"/>
    <property type="match status" value="1"/>
</dbReference>
<gene>
    <name evidence="13" type="primary">Ca12</name>
    <name evidence="11" type="synonym">Car12</name>
    <name evidence="11" type="ORF">rCG_57969</name>
</gene>
<dbReference type="RGD" id="1306612">
    <property type="gene designation" value="Ca12"/>
</dbReference>
<accession>A6J5I5</accession>
<keyword evidence="5 8" id="KW-0862">Zinc</keyword>
<dbReference type="InterPro" id="IPR001148">
    <property type="entry name" value="CA_dom"/>
</dbReference>
<evidence type="ECO:0000313" key="11">
    <source>
        <dbReference type="EMBL" id="EDL95858.1"/>
    </source>
</evidence>
<organism evidence="11 12">
    <name type="scientific">Rattus norvegicus</name>
    <name type="common">Rat</name>
    <dbReference type="NCBI Taxonomy" id="10116"/>
    <lineage>
        <taxon>Eukaryota</taxon>
        <taxon>Metazoa</taxon>
        <taxon>Chordata</taxon>
        <taxon>Craniata</taxon>
        <taxon>Vertebrata</taxon>
        <taxon>Euteleostomi</taxon>
        <taxon>Mammalia</taxon>
        <taxon>Eutheria</taxon>
        <taxon>Euarchontoglires</taxon>
        <taxon>Glires</taxon>
        <taxon>Rodentia</taxon>
        <taxon>Myomorpha</taxon>
        <taxon>Muroidea</taxon>
        <taxon>Muridae</taxon>
        <taxon>Murinae</taxon>
        <taxon>Rattus</taxon>
    </lineage>
</organism>
<keyword evidence="6" id="KW-0325">Glycoprotein</keyword>
<keyword evidence="4 8" id="KW-0479">Metal-binding</keyword>
<dbReference type="GO" id="GO:0008270">
    <property type="term" value="F:zinc ion binding"/>
    <property type="evidence" value="ECO:0007669"/>
    <property type="project" value="UniProtKB-UniRule"/>
</dbReference>
<evidence type="ECO:0000256" key="6">
    <source>
        <dbReference type="ARBA" id="ARBA00023180"/>
    </source>
</evidence>
<evidence type="ECO:0000256" key="5">
    <source>
        <dbReference type="ARBA" id="ARBA00022833"/>
    </source>
</evidence>
<keyword evidence="9" id="KW-0472">Membrane</keyword>
<dbReference type="PROSITE" id="PS00162">
    <property type="entry name" value="ALPHA_CA_1"/>
    <property type="match status" value="1"/>
</dbReference>
<name>A6J5I5_RAT</name>
<evidence type="ECO:0000256" key="9">
    <source>
        <dbReference type="SAM" id="Phobius"/>
    </source>
</evidence>
<evidence type="ECO:0000256" key="4">
    <source>
        <dbReference type="ARBA" id="ARBA00022723"/>
    </source>
</evidence>
<dbReference type="PANTHER" id="PTHR18952">
    <property type="entry name" value="CARBONIC ANHYDRASE"/>
    <property type="match status" value="1"/>
</dbReference>
<dbReference type="EC" id="4.2.1.1" evidence="3 8"/>
<evidence type="ECO:0000313" key="13">
    <source>
        <dbReference type="RGD" id="1306612"/>
    </source>
</evidence>
<dbReference type="SMART" id="SM01057">
    <property type="entry name" value="Carb_anhydrase"/>
    <property type="match status" value="1"/>
</dbReference>
<dbReference type="Proteomes" id="UP000234681">
    <property type="component" value="Chromosome 8"/>
</dbReference>
<dbReference type="InterPro" id="IPR036398">
    <property type="entry name" value="CA_dom_sf"/>
</dbReference>
<dbReference type="InterPro" id="IPR018338">
    <property type="entry name" value="Carbonic_anhydrase_a-class_CS"/>
</dbReference>
<evidence type="ECO:0000256" key="2">
    <source>
        <dbReference type="ARBA" id="ARBA00010718"/>
    </source>
</evidence>
<dbReference type="Pfam" id="PF00194">
    <property type="entry name" value="Carb_anhydrase"/>
    <property type="match status" value="1"/>
</dbReference>
<dbReference type="FunFam" id="3.10.200.10:FF:000003">
    <property type="entry name" value="Carbonic anhydrase 12"/>
    <property type="match status" value="1"/>
</dbReference>
<dbReference type="AlphaFoldDB" id="A6J5I5"/>
<comment type="cofactor">
    <cofactor evidence="1 8">
        <name>Zn(2+)</name>
        <dbReference type="ChEBI" id="CHEBI:29105"/>
    </cofactor>
</comment>